<protein>
    <submittedName>
        <fullName evidence="3">Uncharacterized protein</fullName>
    </submittedName>
</protein>
<keyword evidence="2" id="KW-0812">Transmembrane</keyword>
<name>A0A6A1VE92_9ROSI</name>
<dbReference type="PANTHER" id="PTHR37761:SF2">
    <property type="entry name" value="OS09G0108400 PROTEIN"/>
    <property type="match status" value="1"/>
</dbReference>
<dbReference type="OrthoDB" id="1934337at2759"/>
<evidence type="ECO:0000313" key="4">
    <source>
        <dbReference type="Proteomes" id="UP000516437"/>
    </source>
</evidence>
<evidence type="ECO:0000256" key="2">
    <source>
        <dbReference type="SAM" id="Phobius"/>
    </source>
</evidence>
<dbReference type="Proteomes" id="UP000516437">
    <property type="component" value="Chromosome 6"/>
</dbReference>
<keyword evidence="4" id="KW-1185">Reference proteome</keyword>
<proteinExistence type="predicted"/>
<feature type="coiled-coil region" evidence="1">
    <location>
        <begin position="184"/>
        <end position="256"/>
    </location>
</feature>
<keyword evidence="2" id="KW-0472">Membrane</keyword>
<sequence length="348" mass="38939">MAGLLAWAADVVKAGGSQSNEEDDPNSIPIVFTGEQQKYVQELDLKAASLSRVIQDLRQRLPPPDISQRLPHLHAHSLASNAALALQLNAHSATREQAQFRELTLQEENAAYENALSNCENKIQEKMQEADLLQGKLEEMDEIEKNLRAELEAALITSQLGRSSDSVVQPKMAVEDGPDTEASKSALLEKLENKKKELSSMEEVVQDLEKRWAQVQDKALKQPSPAQREKKLDKQLHSLIEQLAAKQAQAESLVSEIHVKQMDLERLNGLWRIVESSNIDANTARNRFGRSTSERGSASSDYTADAHLKPTYYPGGRSENHQKLMLLRSTFVLYIFALHILVFIKISL</sequence>
<keyword evidence="2" id="KW-1133">Transmembrane helix</keyword>
<comment type="caution">
    <text evidence="3">The sequence shown here is derived from an EMBL/GenBank/DDBJ whole genome shotgun (WGS) entry which is preliminary data.</text>
</comment>
<reference evidence="3 4" key="1">
    <citation type="journal article" date="2019" name="Plant Biotechnol. J.">
        <title>The red bayberry genome and genetic basis of sex determination.</title>
        <authorList>
            <person name="Jia H.M."/>
            <person name="Jia H.J."/>
            <person name="Cai Q.L."/>
            <person name="Wang Y."/>
            <person name="Zhao H.B."/>
            <person name="Yang W.F."/>
            <person name="Wang G.Y."/>
            <person name="Li Y.H."/>
            <person name="Zhan D.L."/>
            <person name="Shen Y.T."/>
            <person name="Niu Q.F."/>
            <person name="Chang L."/>
            <person name="Qiu J."/>
            <person name="Zhao L."/>
            <person name="Xie H.B."/>
            <person name="Fu W.Y."/>
            <person name="Jin J."/>
            <person name="Li X.W."/>
            <person name="Jiao Y."/>
            <person name="Zhou C.C."/>
            <person name="Tu T."/>
            <person name="Chai C.Y."/>
            <person name="Gao J.L."/>
            <person name="Fan L.J."/>
            <person name="van de Weg E."/>
            <person name="Wang J.Y."/>
            <person name="Gao Z.S."/>
        </authorList>
    </citation>
    <scope>NUCLEOTIDE SEQUENCE [LARGE SCALE GENOMIC DNA]</scope>
    <source>
        <tissue evidence="3">Leaves</tissue>
    </source>
</reference>
<gene>
    <name evidence="3" type="ORF">CJ030_MR6G018059</name>
</gene>
<dbReference type="PANTHER" id="PTHR37761">
    <property type="entry name" value="OS09G0108400 PROTEIN"/>
    <property type="match status" value="1"/>
</dbReference>
<organism evidence="3 4">
    <name type="scientific">Morella rubra</name>
    <name type="common">Chinese bayberry</name>
    <dbReference type="NCBI Taxonomy" id="262757"/>
    <lineage>
        <taxon>Eukaryota</taxon>
        <taxon>Viridiplantae</taxon>
        <taxon>Streptophyta</taxon>
        <taxon>Embryophyta</taxon>
        <taxon>Tracheophyta</taxon>
        <taxon>Spermatophyta</taxon>
        <taxon>Magnoliopsida</taxon>
        <taxon>eudicotyledons</taxon>
        <taxon>Gunneridae</taxon>
        <taxon>Pentapetalae</taxon>
        <taxon>rosids</taxon>
        <taxon>fabids</taxon>
        <taxon>Fagales</taxon>
        <taxon>Myricaceae</taxon>
        <taxon>Morella</taxon>
    </lineage>
</organism>
<evidence type="ECO:0000313" key="3">
    <source>
        <dbReference type="EMBL" id="KAB1211073.1"/>
    </source>
</evidence>
<feature type="transmembrane region" description="Helical" evidence="2">
    <location>
        <begin position="325"/>
        <end position="344"/>
    </location>
</feature>
<keyword evidence="1" id="KW-0175">Coiled coil</keyword>
<dbReference type="EMBL" id="RXIC02000024">
    <property type="protein sequence ID" value="KAB1211073.1"/>
    <property type="molecule type" value="Genomic_DNA"/>
</dbReference>
<feature type="coiled-coil region" evidence="1">
    <location>
        <begin position="102"/>
        <end position="157"/>
    </location>
</feature>
<accession>A0A6A1VE92</accession>
<dbReference type="AlphaFoldDB" id="A0A6A1VE92"/>
<evidence type="ECO:0000256" key="1">
    <source>
        <dbReference type="SAM" id="Coils"/>
    </source>
</evidence>